<feature type="compositionally biased region" description="Basic residues" evidence="1">
    <location>
        <begin position="206"/>
        <end position="216"/>
    </location>
</feature>
<dbReference type="InParanoid" id="A0A2H3D9J0"/>
<feature type="compositionally biased region" description="Basic and acidic residues" evidence="1">
    <location>
        <begin position="313"/>
        <end position="333"/>
    </location>
</feature>
<proteinExistence type="predicted"/>
<feature type="region of interest" description="Disordered" evidence="1">
    <location>
        <begin position="451"/>
        <end position="488"/>
    </location>
</feature>
<dbReference type="EMBL" id="KZ293700">
    <property type="protein sequence ID" value="PBK84136.1"/>
    <property type="molecule type" value="Genomic_DNA"/>
</dbReference>
<evidence type="ECO:0000256" key="2">
    <source>
        <dbReference type="SAM" id="SignalP"/>
    </source>
</evidence>
<dbReference type="Proteomes" id="UP000217790">
    <property type="component" value="Unassembled WGS sequence"/>
</dbReference>
<dbReference type="OrthoDB" id="2988687at2759"/>
<evidence type="ECO:0000256" key="1">
    <source>
        <dbReference type="SAM" id="MobiDB-lite"/>
    </source>
</evidence>
<feature type="compositionally biased region" description="Basic and acidic residues" evidence="1">
    <location>
        <begin position="371"/>
        <end position="384"/>
    </location>
</feature>
<evidence type="ECO:0000313" key="3">
    <source>
        <dbReference type="EMBL" id="PBK84136.1"/>
    </source>
</evidence>
<keyword evidence="4" id="KW-1185">Reference proteome</keyword>
<feature type="compositionally biased region" description="Acidic residues" evidence="1">
    <location>
        <begin position="469"/>
        <end position="482"/>
    </location>
</feature>
<accession>A0A2H3D9J0</accession>
<feature type="signal peptide" evidence="2">
    <location>
        <begin position="1"/>
        <end position="20"/>
    </location>
</feature>
<evidence type="ECO:0000313" key="4">
    <source>
        <dbReference type="Proteomes" id="UP000217790"/>
    </source>
</evidence>
<protein>
    <submittedName>
        <fullName evidence="3">Uncharacterized protein</fullName>
    </submittedName>
</protein>
<feature type="compositionally biased region" description="Basic and acidic residues" evidence="1">
    <location>
        <begin position="217"/>
        <end position="246"/>
    </location>
</feature>
<reference evidence="4" key="1">
    <citation type="journal article" date="2017" name="Nat. Ecol. Evol.">
        <title>Genome expansion and lineage-specific genetic innovations in the forest pathogenic fungi Armillaria.</title>
        <authorList>
            <person name="Sipos G."/>
            <person name="Prasanna A.N."/>
            <person name="Walter M.C."/>
            <person name="O'Connor E."/>
            <person name="Balint B."/>
            <person name="Krizsan K."/>
            <person name="Kiss B."/>
            <person name="Hess J."/>
            <person name="Varga T."/>
            <person name="Slot J."/>
            <person name="Riley R."/>
            <person name="Boka B."/>
            <person name="Rigling D."/>
            <person name="Barry K."/>
            <person name="Lee J."/>
            <person name="Mihaltcheva S."/>
            <person name="LaButti K."/>
            <person name="Lipzen A."/>
            <person name="Waldron R."/>
            <person name="Moloney N.M."/>
            <person name="Sperisen C."/>
            <person name="Kredics L."/>
            <person name="Vagvoelgyi C."/>
            <person name="Patrignani A."/>
            <person name="Fitzpatrick D."/>
            <person name="Nagy I."/>
            <person name="Doyle S."/>
            <person name="Anderson J.B."/>
            <person name="Grigoriev I.V."/>
            <person name="Gueldener U."/>
            <person name="Muensterkoetter M."/>
            <person name="Nagy L.G."/>
        </authorList>
    </citation>
    <scope>NUCLEOTIDE SEQUENCE [LARGE SCALE GENOMIC DNA]</scope>
    <source>
        <strain evidence="4">Ar21-2</strain>
    </source>
</reference>
<feature type="compositionally biased region" description="Low complexity" evidence="1">
    <location>
        <begin position="169"/>
        <end position="178"/>
    </location>
</feature>
<keyword evidence="2" id="KW-0732">Signal</keyword>
<sequence length="760" mass="87215">MILMHYQLFALLITALRATACSEDPNLNGNGFNPFWPNGPRNTPLQPQAGNDATFPPPYGAWPQNPALNAHGQQGMQMGWPSPYAYQPFPPPGFMPGPAAYFGNFAPPVPANPNPNTGPIINEENVERTQNGESEPMAVDDSNMNQNTAPGMAHSSPWPRLPHVNAVAGPSQPRRPTQGRPPPRLDLTRRNRGMDSASEDDEPHQKHDHGKGKKKASRQEVVDEERRAARERREREKTFTEERRREIEEEPIPREIIEIQEHELCNVDTGHAGNTEAALREQITLNLDLMKRYNTLEKLLRKRQLSPSEEENGEPKRMRDSRRTASNDRRQTENDFDTFLLDDEDWDDRSRQRTSRGRGRGNGGGWTRDTVYNHRNRETRDYRDGQPTSRPARLAPDVITRIPRQRTPMAQIEKIDLYLKSYDERRFGHIIGDSRMTLTDRIKELSALLPTMPRPDGMFPPRMLSSQDLAEDENSEASEDPYDDKLPYTSEQKQKRFKHRLLLRQSQPGRLPTWLGRFRFPDGPYAERDNSFRGMYGPGFTYDCKNNIMYVDMEAVDAAKVFAQQLDYPLPHRMGARPNPRGFPMTVREVRESIRYITTRMPKWQNVLRLLAEFQRISTSVIARYRDLAMHDVTEQFQTDPRLGNLADNLPPPVYIPLDRAYRSTGGNTGGGARLPIPVNGTIDEWCQYVAHHFRPGGLNPPAGLTMDLSHRVSYATVWGMLLVRFLHPNDAKNYYARHFAAIAYRPGYYTDYIKQWNTE</sequence>
<dbReference type="AlphaFoldDB" id="A0A2H3D9J0"/>
<organism evidence="3 4">
    <name type="scientific">Armillaria gallica</name>
    <name type="common">Bulbous honey fungus</name>
    <name type="synonym">Armillaria bulbosa</name>
    <dbReference type="NCBI Taxonomy" id="47427"/>
    <lineage>
        <taxon>Eukaryota</taxon>
        <taxon>Fungi</taxon>
        <taxon>Dikarya</taxon>
        <taxon>Basidiomycota</taxon>
        <taxon>Agaricomycotina</taxon>
        <taxon>Agaricomycetes</taxon>
        <taxon>Agaricomycetidae</taxon>
        <taxon>Agaricales</taxon>
        <taxon>Marasmiineae</taxon>
        <taxon>Physalacriaceae</taxon>
        <taxon>Armillaria</taxon>
    </lineage>
</organism>
<feature type="chain" id="PRO_5013971146" evidence="2">
    <location>
        <begin position="21"/>
        <end position="760"/>
    </location>
</feature>
<feature type="compositionally biased region" description="Acidic residues" evidence="1">
    <location>
        <begin position="334"/>
        <end position="347"/>
    </location>
</feature>
<name>A0A2H3D9J0_ARMGA</name>
<feature type="region of interest" description="Disordered" evidence="1">
    <location>
        <begin position="303"/>
        <end position="392"/>
    </location>
</feature>
<gene>
    <name evidence="3" type="ORF">ARMGADRAFT_1088603</name>
</gene>
<feature type="region of interest" description="Disordered" evidence="1">
    <location>
        <begin position="129"/>
        <end position="246"/>
    </location>
</feature>